<comment type="caution">
    <text evidence="1">The sequence shown here is derived from an EMBL/GenBank/DDBJ whole genome shotgun (WGS) entry which is preliminary data.</text>
</comment>
<reference evidence="1" key="1">
    <citation type="submission" date="2024-12" db="EMBL/GenBank/DDBJ databases">
        <title>Comparative genomics and development of molecular markers within Purpureocillium lilacinum and among Purpureocillium species.</title>
        <authorList>
            <person name="Yeh Z.-Y."/>
            <person name="Ni N.-T."/>
            <person name="Lo P.-H."/>
            <person name="Mushyakhwo K."/>
            <person name="Lin C.-F."/>
            <person name="Nai Y.-S."/>
        </authorList>
    </citation>
    <scope>NUCLEOTIDE SEQUENCE</scope>
    <source>
        <strain evidence="1">NCHU-NPUST-175</strain>
    </source>
</reference>
<gene>
    <name evidence="1" type="ORF">ACCO45_007947</name>
</gene>
<name>A0ACC4DNC4_PURLI</name>
<protein>
    <submittedName>
        <fullName evidence="1">Uncharacterized protein</fullName>
    </submittedName>
</protein>
<dbReference type="Proteomes" id="UP001638806">
    <property type="component" value="Unassembled WGS sequence"/>
</dbReference>
<proteinExistence type="predicted"/>
<evidence type="ECO:0000313" key="1">
    <source>
        <dbReference type="EMBL" id="KAL3957369.1"/>
    </source>
</evidence>
<accession>A0ACC4DNC4</accession>
<organism evidence="1 2">
    <name type="scientific">Purpureocillium lilacinum</name>
    <name type="common">Paecilomyces lilacinus</name>
    <dbReference type="NCBI Taxonomy" id="33203"/>
    <lineage>
        <taxon>Eukaryota</taxon>
        <taxon>Fungi</taxon>
        <taxon>Dikarya</taxon>
        <taxon>Ascomycota</taxon>
        <taxon>Pezizomycotina</taxon>
        <taxon>Sordariomycetes</taxon>
        <taxon>Hypocreomycetidae</taxon>
        <taxon>Hypocreales</taxon>
        <taxon>Ophiocordycipitaceae</taxon>
        <taxon>Purpureocillium</taxon>
    </lineage>
</organism>
<sequence>MTMLRFSSMMTMMISKKGVIDASDADDASGARRADPIRSDADYEQSDRRTRPESALELQWPLLAYETCCCKATGRRLPRASHREKMLVTRNPSNHRKSVPMVRIPRAPKLPSASASEVPRVPSPALEVPGGRRGSIGPSTAGTSSLYFAPQCRARGGFAGHLPPLEVELQPPAPGGPAEA</sequence>
<evidence type="ECO:0000313" key="2">
    <source>
        <dbReference type="Proteomes" id="UP001638806"/>
    </source>
</evidence>
<dbReference type="EMBL" id="JBGNUJ010000007">
    <property type="protein sequence ID" value="KAL3957369.1"/>
    <property type="molecule type" value="Genomic_DNA"/>
</dbReference>
<keyword evidence="2" id="KW-1185">Reference proteome</keyword>